<reference evidence="1 2" key="1">
    <citation type="submission" date="2022-08" db="EMBL/GenBank/DDBJ databases">
        <title>Myroides zhujiangensis sp. nov., a novel bacterium isolated from sediment in the Pearl River Estuary.</title>
        <authorList>
            <person name="Cui L."/>
        </authorList>
    </citation>
    <scope>NUCLEOTIDE SEQUENCE [LARGE SCALE GENOMIC DNA]</scope>
    <source>
        <strain evidence="1 2">SCSIO 72103</strain>
    </source>
</reference>
<organism evidence="1 2">
    <name type="scientific">Paenimyroides aestuarii</name>
    <dbReference type="NCBI Taxonomy" id="2968490"/>
    <lineage>
        <taxon>Bacteria</taxon>
        <taxon>Pseudomonadati</taxon>
        <taxon>Bacteroidota</taxon>
        <taxon>Flavobacteriia</taxon>
        <taxon>Flavobacteriales</taxon>
        <taxon>Flavobacteriaceae</taxon>
        <taxon>Paenimyroides</taxon>
    </lineage>
</organism>
<gene>
    <name evidence="1" type="ORF">NPX36_10550</name>
</gene>
<name>A0ABY5NQB2_9FLAO</name>
<dbReference type="EMBL" id="CP102382">
    <property type="protein sequence ID" value="UUV20754.1"/>
    <property type="molecule type" value="Genomic_DNA"/>
</dbReference>
<evidence type="ECO:0000313" key="2">
    <source>
        <dbReference type="Proteomes" id="UP001317001"/>
    </source>
</evidence>
<sequence length="288" mass="32801">MKKITTIIFTILTFGLGQTFGQTDKNGNPVFNSVSNNEKSFDDFLILSNYYTLKNNIENKQSSVFVSENPTLDQVEKAAVNLPSDFFILTKESKMVVMVMLQNSPKRQFMTIEMLTNQQSTFACNLVGDITENRANEIIEEKYDTTATIDNGKLKFNGKEFKIISSQEIEQAVSALIKKEKLNKKKPSDIMLPSRNEIRSFILTETKEGGKLDFFTEIKGKEYDGVQIKAGVFTTIQSVALYNWGRACFDIGVNTIDDAYEIFAEHKGKPVNERDKEYIKAGFYKEWE</sequence>
<proteinExistence type="predicted"/>
<evidence type="ECO:0008006" key="3">
    <source>
        <dbReference type="Google" id="ProtNLM"/>
    </source>
</evidence>
<evidence type="ECO:0000313" key="1">
    <source>
        <dbReference type="EMBL" id="UUV20754.1"/>
    </source>
</evidence>
<keyword evidence="2" id="KW-1185">Reference proteome</keyword>
<dbReference type="RefSeq" id="WP_257498659.1">
    <property type="nucleotide sequence ID" value="NZ_CP102382.1"/>
</dbReference>
<accession>A0ABY5NQB2</accession>
<protein>
    <recommendedName>
        <fullName evidence="3">DUF4476 domain-containing protein</fullName>
    </recommendedName>
</protein>
<dbReference type="Proteomes" id="UP001317001">
    <property type="component" value="Chromosome"/>
</dbReference>